<dbReference type="EMBL" id="CP011568">
    <property type="protein sequence ID" value="AKJ69693.1"/>
    <property type="molecule type" value="Genomic_DNA"/>
</dbReference>
<dbReference type="PATRIC" id="fig|445709.3.peg.3639"/>
<reference evidence="3" key="1">
    <citation type="submission" date="2015-06" db="EMBL/GenBank/DDBJ databases">
        <authorList>
            <person name="Lim Y.L."/>
            <person name="Ee R."/>
            <person name="Yong D."/>
            <person name="How K.Y."/>
            <person name="Yin W.F."/>
            <person name="Chan K.G."/>
        </authorList>
    </citation>
    <scope>NUCLEOTIDE SEQUENCE [LARGE SCALE GENOMIC DNA]</scope>
    <source>
        <strain evidence="3">DSM 25325</strain>
    </source>
</reference>
<feature type="region of interest" description="Disordered" evidence="1">
    <location>
        <begin position="422"/>
        <end position="447"/>
    </location>
</feature>
<protein>
    <recommendedName>
        <fullName evidence="4">DUF11 domain-containing protein</fullName>
    </recommendedName>
</protein>
<evidence type="ECO:0008006" key="4">
    <source>
        <dbReference type="Google" id="ProtNLM"/>
    </source>
</evidence>
<evidence type="ECO:0000256" key="1">
    <source>
        <dbReference type="SAM" id="MobiDB-lite"/>
    </source>
</evidence>
<sequence>MLAVGLAMGASSASAVKVEQIGDLAHSTAANPAQFNIGDLIHVAMTWRHNSWGFESCYFSVIAPGDGASYGFSDINGSCDRRDYPDGRVPKRGYEVIDTAKPLYAGELSLNLVPGQTYEAVTEIYPWRNTEPGVSSRYFKIRPLSGGVSTATPHKHVQGRVDITGAWRGNGATGTVKAWYKKDGVGPYILAGQGLGWFSVYNLPAGRQTLEFYVYYDGKFETYVGSKTVDVLAGGVTALRLEDKRLRVNGWVDGGVKQIKMETVWPNSIDLGTCAVSDGKFSCLSEKALRASWHDIRITASRGSTDLILLNRQHIDVTPSARWADDNPGIRLQGQPFRLAVDKGEEATHLQAYWRRGEKGLWHVSGDLKLGSDRSVVLPDTADWLPTDRSQYMVIFWVRRGSANWSPDSEIRSFQVKPLPPEWSKPPAGSAPGRKVSVTLRPPPGVDVVQPQWRREGGDWTDGQAVALQNTRTQDHTIAIAESAAWSSGHYDIRLRVRKNEGLWSEPSEAKSVVMRPSSPAEVFRDSTLTVFDQHGKPLMGGANVTVGDQITYRLKLAAASAAEQIDLSLSLAGATQLQGQAGTLRYRAALSDPGDGAKPIDTTRLNKGWTGAGAAFGATTRLLVSGEDAPGMLAGKHAVIDIPVTVSRPGQIPGVKVIARGHSGGQPLAGQHEIAALDLRAVMPRPQWVWPATDSEELLAGQTLHIRGQTHPSADHVKFRWRDWRDGQYHSTNDIPIEPDANGRFDVELPDAKAWVPTASGESYQLKFLVSSAGYASAWTGVRHLRVRSGAGVLGGSSLTVYRGDRSLSANAGVAAGETLTLRLRMQSSHTALGLQWSLVLPAGLEKAGAPMYRADLSDQGRPPLIGGLVQIGTGTLNGQWRGTGGAFGVSAQLLDPVQSLLGLVGGKHAVLDIPVRVKAEAQGAILVKAAGRATLVSQQDLAAPPLLVAKVPGQGAMTAALAPTAEGDRQPGEALTYRVTLVALKALDGVQLQYRLPAGLKQHGTPVFDAQSDLQQGLEAAWDGSPRHDALLAAGTALEAGRRIIVNIPLQVAPEAVDSRIDSRIEAAAGNVAGTVEARHALRVVPDKEADNGPLRLRTLVDKGDAKPGETLAYTIEFMNRSDQPLHELAIHEVVPEHTTLVPQSAVCKQMPAALACRVATLDEAHGTSDPTPIRWTFSGRLLPGEQGSVGFRVRVEH</sequence>
<gene>
    <name evidence="2" type="ORF">ABW99_17225</name>
</gene>
<dbReference type="KEGG" id="ptx:ABW99_17225"/>
<dbReference type="InterPro" id="IPR047589">
    <property type="entry name" value="DUF11_rpt"/>
</dbReference>
<evidence type="ECO:0000313" key="3">
    <source>
        <dbReference type="Proteomes" id="UP000036700"/>
    </source>
</evidence>
<keyword evidence="3" id="KW-1185">Reference proteome</keyword>
<dbReference type="AlphaFoldDB" id="A0A0G3ERI2"/>
<dbReference type="STRING" id="445709.ABW99_17225"/>
<dbReference type="NCBIfam" id="TIGR01451">
    <property type="entry name" value="B_ant_repeat"/>
    <property type="match status" value="1"/>
</dbReference>
<proteinExistence type="predicted"/>
<dbReference type="Proteomes" id="UP000036700">
    <property type="component" value="Chromosome"/>
</dbReference>
<name>A0A0G3ERI2_9BURK</name>
<accession>A0A0G3ERI2</accession>
<organism evidence="2 3">
    <name type="scientific">Pandoraea thiooxydans</name>
    <dbReference type="NCBI Taxonomy" id="445709"/>
    <lineage>
        <taxon>Bacteria</taxon>
        <taxon>Pseudomonadati</taxon>
        <taxon>Pseudomonadota</taxon>
        <taxon>Betaproteobacteria</taxon>
        <taxon>Burkholderiales</taxon>
        <taxon>Burkholderiaceae</taxon>
        <taxon>Pandoraea</taxon>
    </lineage>
</organism>
<evidence type="ECO:0000313" key="2">
    <source>
        <dbReference type="EMBL" id="AKJ69693.1"/>
    </source>
</evidence>